<feature type="DNA-binding region" description="OmpR/PhoB-type" evidence="7">
    <location>
        <begin position="128"/>
        <end position="228"/>
    </location>
</feature>
<dbReference type="PROSITE" id="PS51755">
    <property type="entry name" value="OMPR_PHOB"/>
    <property type="match status" value="1"/>
</dbReference>
<evidence type="ECO:0000256" key="4">
    <source>
        <dbReference type="ARBA" id="ARBA00023125"/>
    </source>
</evidence>
<comment type="caution">
    <text evidence="10">The sequence shown here is derived from an EMBL/GenBank/DDBJ whole genome shotgun (WGS) entry which is preliminary data.</text>
</comment>
<protein>
    <submittedName>
        <fullName evidence="10">DNA-binding response regulator</fullName>
    </submittedName>
</protein>
<evidence type="ECO:0000313" key="10">
    <source>
        <dbReference type="EMBL" id="OEY87082.1"/>
    </source>
</evidence>
<dbReference type="SUPFAM" id="SSF52172">
    <property type="entry name" value="CheY-like"/>
    <property type="match status" value="1"/>
</dbReference>
<dbReference type="InterPro" id="IPR039420">
    <property type="entry name" value="WalR-like"/>
</dbReference>
<dbReference type="Gene3D" id="3.40.50.2300">
    <property type="match status" value="1"/>
</dbReference>
<evidence type="ECO:0000256" key="6">
    <source>
        <dbReference type="PROSITE-ProRule" id="PRU00169"/>
    </source>
</evidence>
<keyword evidence="4 7" id="KW-0238">DNA-binding</keyword>
<dbReference type="RefSeq" id="WP_070064732.1">
    <property type="nucleotide sequence ID" value="NZ_MJMG01000001.1"/>
</dbReference>
<dbReference type="Pfam" id="PF00072">
    <property type="entry name" value="Response_reg"/>
    <property type="match status" value="1"/>
</dbReference>
<dbReference type="GO" id="GO:0006355">
    <property type="term" value="P:regulation of DNA-templated transcription"/>
    <property type="evidence" value="ECO:0007669"/>
    <property type="project" value="InterPro"/>
</dbReference>
<organism evidence="10 11">
    <name type="scientific">Wolbachia pipientis</name>
    <dbReference type="NCBI Taxonomy" id="955"/>
    <lineage>
        <taxon>Bacteria</taxon>
        <taxon>Pseudomonadati</taxon>
        <taxon>Pseudomonadota</taxon>
        <taxon>Alphaproteobacteria</taxon>
        <taxon>Rickettsiales</taxon>
        <taxon>Anaplasmataceae</taxon>
        <taxon>Wolbachieae</taxon>
        <taxon>Wolbachia</taxon>
    </lineage>
</organism>
<dbReference type="PANTHER" id="PTHR48111:SF22">
    <property type="entry name" value="REGULATOR OF RPOS"/>
    <property type="match status" value="1"/>
</dbReference>
<dbReference type="SMART" id="SM00862">
    <property type="entry name" value="Trans_reg_C"/>
    <property type="match status" value="1"/>
</dbReference>
<dbReference type="GO" id="GO:0000156">
    <property type="term" value="F:phosphorelay response regulator activity"/>
    <property type="evidence" value="ECO:0007669"/>
    <property type="project" value="TreeGrafter"/>
</dbReference>
<evidence type="ECO:0000313" key="11">
    <source>
        <dbReference type="Proteomes" id="UP000175679"/>
    </source>
</evidence>
<keyword evidence="3" id="KW-0805">Transcription regulation</keyword>
<dbReference type="InterPro" id="IPR011006">
    <property type="entry name" value="CheY-like_superfamily"/>
</dbReference>
<gene>
    <name evidence="10" type="ORF">BIY23_01175</name>
</gene>
<dbReference type="Gene3D" id="1.10.10.10">
    <property type="entry name" value="Winged helix-like DNA-binding domain superfamily/Winged helix DNA-binding domain"/>
    <property type="match status" value="1"/>
</dbReference>
<dbReference type="EMBL" id="MJMG01000001">
    <property type="protein sequence ID" value="OEY87082.1"/>
    <property type="molecule type" value="Genomic_DNA"/>
</dbReference>
<keyword evidence="1 6" id="KW-0597">Phosphoprotein</keyword>
<keyword evidence="11" id="KW-1185">Reference proteome</keyword>
<feature type="domain" description="OmpR/PhoB-type" evidence="9">
    <location>
        <begin position="128"/>
        <end position="228"/>
    </location>
</feature>
<dbReference type="PANTHER" id="PTHR48111">
    <property type="entry name" value="REGULATOR OF RPOS"/>
    <property type="match status" value="1"/>
</dbReference>
<dbReference type="GO" id="GO:0032993">
    <property type="term" value="C:protein-DNA complex"/>
    <property type="evidence" value="ECO:0007669"/>
    <property type="project" value="TreeGrafter"/>
</dbReference>
<sequence>MRILLIEDDPVSAKTVVNALNSDGHFCDVVTSAQDYSNNMVFSNGDCYDLVILDIHLPGDIDGYDILLRLRSAKIKVPVLILSCISAVNHKTKGLRYGADDYLTKPFHKSELLARIKAIIRRTKGHPESVIKIGNIHINFDHRIVQVKGNTVHLTNKEYSMIELLALRKGTVLTKEMFLNHLYNGLDEPSDNKIVDVFMCKLRKKLENANDGRSHIETVWGRGYVLKEFADDEEYSDLNVNESK</sequence>
<name>A0A1E7QKS7_WOLPI</name>
<evidence type="ECO:0000256" key="2">
    <source>
        <dbReference type="ARBA" id="ARBA00023012"/>
    </source>
</evidence>
<evidence type="ECO:0000259" key="9">
    <source>
        <dbReference type="PROSITE" id="PS51755"/>
    </source>
</evidence>
<evidence type="ECO:0000256" key="7">
    <source>
        <dbReference type="PROSITE-ProRule" id="PRU01091"/>
    </source>
</evidence>
<dbReference type="GO" id="GO:0000976">
    <property type="term" value="F:transcription cis-regulatory region binding"/>
    <property type="evidence" value="ECO:0007669"/>
    <property type="project" value="TreeGrafter"/>
</dbReference>
<dbReference type="InterPro" id="IPR001789">
    <property type="entry name" value="Sig_transdc_resp-reg_receiver"/>
</dbReference>
<feature type="domain" description="Response regulatory" evidence="8">
    <location>
        <begin position="2"/>
        <end position="120"/>
    </location>
</feature>
<dbReference type="Proteomes" id="UP000175679">
    <property type="component" value="Unassembled WGS sequence"/>
</dbReference>
<evidence type="ECO:0000256" key="5">
    <source>
        <dbReference type="ARBA" id="ARBA00023163"/>
    </source>
</evidence>
<dbReference type="AlphaFoldDB" id="A0A1E7QKS7"/>
<dbReference type="GO" id="GO:0005829">
    <property type="term" value="C:cytosol"/>
    <property type="evidence" value="ECO:0007669"/>
    <property type="project" value="TreeGrafter"/>
</dbReference>
<dbReference type="Gene3D" id="6.10.250.690">
    <property type="match status" value="1"/>
</dbReference>
<keyword evidence="2" id="KW-0902">Two-component regulatory system</keyword>
<accession>A0A1E7QKS7</accession>
<dbReference type="CDD" id="cd00383">
    <property type="entry name" value="trans_reg_C"/>
    <property type="match status" value="1"/>
</dbReference>
<dbReference type="PROSITE" id="PS50110">
    <property type="entry name" value="RESPONSE_REGULATORY"/>
    <property type="match status" value="1"/>
</dbReference>
<evidence type="ECO:0000256" key="3">
    <source>
        <dbReference type="ARBA" id="ARBA00023015"/>
    </source>
</evidence>
<reference evidence="10 11" key="1">
    <citation type="submission" date="2016-09" db="EMBL/GenBank/DDBJ databases">
        <title>Genomic evidence for plant-parasitic nematodes as the earliest Wolbachia hosts.</title>
        <authorList>
            <person name="Brown A.M."/>
            <person name="Wasala S.K."/>
            <person name="Howe D.K."/>
            <person name="Peetz A.B."/>
            <person name="Zasada I.A."/>
            <person name="Denver D.R."/>
        </authorList>
    </citation>
    <scope>NUCLEOTIDE SEQUENCE [LARGE SCALE GENOMIC DNA]</scope>
    <source>
        <strain evidence="11">wPpe</strain>
    </source>
</reference>
<dbReference type="InterPro" id="IPR036388">
    <property type="entry name" value="WH-like_DNA-bd_sf"/>
</dbReference>
<dbReference type="FunFam" id="1.10.10.10:FF:000052">
    <property type="entry name" value="Cell cycle response regulator"/>
    <property type="match status" value="1"/>
</dbReference>
<evidence type="ECO:0000256" key="1">
    <source>
        <dbReference type="ARBA" id="ARBA00022553"/>
    </source>
</evidence>
<dbReference type="OrthoDB" id="9802426at2"/>
<feature type="modified residue" description="4-aspartylphosphate" evidence="6">
    <location>
        <position position="54"/>
    </location>
</feature>
<proteinExistence type="predicted"/>
<dbReference type="InterPro" id="IPR001867">
    <property type="entry name" value="OmpR/PhoB-type_DNA-bd"/>
</dbReference>
<keyword evidence="5" id="KW-0804">Transcription</keyword>
<dbReference type="SMART" id="SM00448">
    <property type="entry name" value="REC"/>
    <property type="match status" value="1"/>
</dbReference>
<evidence type="ECO:0000259" key="8">
    <source>
        <dbReference type="PROSITE" id="PS50110"/>
    </source>
</evidence>
<dbReference type="Pfam" id="PF00486">
    <property type="entry name" value="Trans_reg_C"/>
    <property type="match status" value="1"/>
</dbReference>